<dbReference type="Proteomes" id="UP000307790">
    <property type="component" value="Unassembled WGS sequence"/>
</dbReference>
<feature type="transmembrane region" description="Helical" evidence="9">
    <location>
        <begin position="75"/>
        <end position="91"/>
    </location>
</feature>
<evidence type="ECO:0000259" key="10">
    <source>
        <dbReference type="Pfam" id="PF04290"/>
    </source>
</evidence>
<comment type="similarity">
    <text evidence="8 9">Belongs to the TRAP transporter small permease family.</text>
</comment>
<dbReference type="AlphaFoldDB" id="A0A5R9IL25"/>
<gene>
    <name evidence="11" type="ORF">FE810_08320</name>
</gene>
<keyword evidence="2 9" id="KW-0813">Transport</keyword>
<protein>
    <recommendedName>
        <fullName evidence="9">TRAP transporter small permease protein</fullName>
    </recommendedName>
</protein>
<comment type="subcellular location">
    <subcellularLocation>
        <location evidence="1 9">Cell inner membrane</location>
        <topology evidence="1 9">Multi-pass membrane protein</topology>
    </subcellularLocation>
</comment>
<evidence type="ECO:0000256" key="1">
    <source>
        <dbReference type="ARBA" id="ARBA00004429"/>
    </source>
</evidence>
<dbReference type="EMBL" id="VCBC01000007">
    <property type="protein sequence ID" value="TLU65289.1"/>
    <property type="molecule type" value="Genomic_DNA"/>
</dbReference>
<comment type="subunit">
    <text evidence="9">The complex comprises the extracytoplasmic solute receptor protein and the two transmembrane proteins.</text>
</comment>
<organism evidence="11 12">
    <name type="scientific">Thalassotalea litorea</name>
    <dbReference type="NCBI Taxonomy" id="2020715"/>
    <lineage>
        <taxon>Bacteria</taxon>
        <taxon>Pseudomonadati</taxon>
        <taxon>Pseudomonadota</taxon>
        <taxon>Gammaproteobacteria</taxon>
        <taxon>Alteromonadales</taxon>
        <taxon>Colwelliaceae</taxon>
        <taxon>Thalassotalea</taxon>
    </lineage>
</organism>
<sequence>MTDYKKSNNSAAENADSSTTLSFHQDDEPVFDYANYRFEDWIAFALFWLLAITVFSQFISRFIFAAPLGWTEEVARYQLICLGFMGACIGIRKNSHIFVALFHRWLPTKVSFRLYQLIATLNVLLIATLAYFAAQIIPQLHIHKMASLDVPISVLYGIVLASLLIMLGRSIQLLLNLLKQPNQLLEQSPSCNQD</sequence>
<evidence type="ECO:0000256" key="5">
    <source>
        <dbReference type="ARBA" id="ARBA00022692"/>
    </source>
</evidence>
<keyword evidence="5 9" id="KW-0812">Transmembrane</keyword>
<evidence type="ECO:0000313" key="11">
    <source>
        <dbReference type="EMBL" id="TLU65289.1"/>
    </source>
</evidence>
<evidence type="ECO:0000256" key="9">
    <source>
        <dbReference type="RuleBase" id="RU369079"/>
    </source>
</evidence>
<evidence type="ECO:0000256" key="4">
    <source>
        <dbReference type="ARBA" id="ARBA00022519"/>
    </source>
</evidence>
<dbReference type="PANTHER" id="PTHR35011">
    <property type="entry name" value="2,3-DIKETO-L-GULONATE TRAP TRANSPORTER SMALL PERMEASE PROTEIN YIAM"/>
    <property type="match status" value="1"/>
</dbReference>
<feature type="transmembrane region" description="Helical" evidence="9">
    <location>
        <begin position="112"/>
        <end position="134"/>
    </location>
</feature>
<dbReference type="InterPro" id="IPR007387">
    <property type="entry name" value="TRAP_DctQ"/>
</dbReference>
<comment type="caution">
    <text evidence="11">The sequence shown here is derived from an EMBL/GenBank/DDBJ whole genome shotgun (WGS) entry which is preliminary data.</text>
</comment>
<keyword evidence="3" id="KW-1003">Cell membrane</keyword>
<dbReference type="GO" id="GO:0022857">
    <property type="term" value="F:transmembrane transporter activity"/>
    <property type="evidence" value="ECO:0007669"/>
    <property type="project" value="UniProtKB-UniRule"/>
</dbReference>
<reference evidence="11 12" key="1">
    <citation type="submission" date="2019-05" db="EMBL/GenBank/DDBJ databases">
        <title>Genome sequences of Thalassotalea litorea 1K03283.</title>
        <authorList>
            <person name="Zhang D."/>
        </authorList>
    </citation>
    <scope>NUCLEOTIDE SEQUENCE [LARGE SCALE GENOMIC DNA]</scope>
    <source>
        <strain evidence="11 12">MCCC 1K03283</strain>
    </source>
</reference>
<dbReference type="GO" id="GO:0005886">
    <property type="term" value="C:plasma membrane"/>
    <property type="evidence" value="ECO:0007669"/>
    <property type="project" value="UniProtKB-SubCell"/>
</dbReference>
<dbReference type="RefSeq" id="WP_138319592.1">
    <property type="nucleotide sequence ID" value="NZ_VCBC01000007.1"/>
</dbReference>
<comment type="function">
    <text evidence="9">Part of the tripartite ATP-independent periplasmic (TRAP) transport system.</text>
</comment>
<keyword evidence="6 9" id="KW-1133">Transmembrane helix</keyword>
<keyword evidence="4 9" id="KW-0997">Cell inner membrane</keyword>
<accession>A0A5R9IL25</accession>
<keyword evidence="12" id="KW-1185">Reference proteome</keyword>
<dbReference type="GO" id="GO:0015740">
    <property type="term" value="P:C4-dicarboxylate transport"/>
    <property type="evidence" value="ECO:0007669"/>
    <property type="project" value="TreeGrafter"/>
</dbReference>
<keyword evidence="7 9" id="KW-0472">Membrane</keyword>
<feature type="domain" description="Tripartite ATP-independent periplasmic transporters DctQ component" evidence="10">
    <location>
        <begin position="51"/>
        <end position="179"/>
    </location>
</feature>
<feature type="transmembrane region" description="Helical" evidence="9">
    <location>
        <begin position="154"/>
        <end position="178"/>
    </location>
</feature>
<dbReference type="OrthoDB" id="2085311at2"/>
<evidence type="ECO:0000313" key="12">
    <source>
        <dbReference type="Proteomes" id="UP000307790"/>
    </source>
</evidence>
<evidence type="ECO:0000256" key="8">
    <source>
        <dbReference type="ARBA" id="ARBA00038436"/>
    </source>
</evidence>
<dbReference type="Pfam" id="PF04290">
    <property type="entry name" value="DctQ"/>
    <property type="match status" value="1"/>
</dbReference>
<evidence type="ECO:0000256" key="3">
    <source>
        <dbReference type="ARBA" id="ARBA00022475"/>
    </source>
</evidence>
<evidence type="ECO:0000256" key="7">
    <source>
        <dbReference type="ARBA" id="ARBA00023136"/>
    </source>
</evidence>
<evidence type="ECO:0000256" key="2">
    <source>
        <dbReference type="ARBA" id="ARBA00022448"/>
    </source>
</evidence>
<proteinExistence type="inferred from homology"/>
<name>A0A5R9IL25_9GAMM</name>
<dbReference type="PANTHER" id="PTHR35011:SF11">
    <property type="entry name" value="TRAP TRANSPORTER SMALL PERMEASE PROTEIN"/>
    <property type="match status" value="1"/>
</dbReference>
<feature type="transmembrane region" description="Helical" evidence="9">
    <location>
        <begin position="41"/>
        <end position="63"/>
    </location>
</feature>
<evidence type="ECO:0000256" key="6">
    <source>
        <dbReference type="ARBA" id="ARBA00022989"/>
    </source>
</evidence>
<dbReference type="InterPro" id="IPR055348">
    <property type="entry name" value="DctQ"/>
</dbReference>